<name>K6WKK9_9MICO</name>
<evidence type="ECO:0000313" key="1">
    <source>
        <dbReference type="EMBL" id="GAB94301.1"/>
    </source>
</evidence>
<dbReference type="Proteomes" id="UP000008366">
    <property type="component" value="Unassembled WGS sequence"/>
</dbReference>
<sequence length="68" mass="7598">MTKRLIDLDDELLEEARRALNTDGVSDTVRAALRQASDAAARAEEFEWLAAGGMAQLADPQERARVWR</sequence>
<evidence type="ECO:0008006" key="3">
    <source>
        <dbReference type="Google" id="ProtNLM"/>
    </source>
</evidence>
<proteinExistence type="predicted"/>
<organism evidence="1 2">
    <name type="scientific">Kineosphaera limosa NBRC 100340</name>
    <dbReference type="NCBI Taxonomy" id="1184609"/>
    <lineage>
        <taxon>Bacteria</taxon>
        <taxon>Bacillati</taxon>
        <taxon>Actinomycetota</taxon>
        <taxon>Actinomycetes</taxon>
        <taxon>Micrococcales</taxon>
        <taxon>Dermatophilaceae</taxon>
        <taxon>Kineosphaera</taxon>
    </lineage>
</organism>
<dbReference type="eggNOG" id="ENOG5032D37">
    <property type="taxonomic scope" value="Bacteria"/>
</dbReference>
<comment type="caution">
    <text evidence="1">The sequence shown here is derived from an EMBL/GenBank/DDBJ whole genome shotgun (WGS) entry which is preliminary data.</text>
</comment>
<dbReference type="RefSeq" id="WP_006590834.1">
    <property type="nucleotide sequence ID" value="NZ_BAHD01000004.1"/>
</dbReference>
<protein>
    <recommendedName>
        <fullName evidence="3">DUF2191 domain-containing protein</fullName>
    </recommendedName>
</protein>
<dbReference type="STRING" id="1184609.KILIM_004_00920"/>
<evidence type="ECO:0000313" key="2">
    <source>
        <dbReference type="Proteomes" id="UP000008366"/>
    </source>
</evidence>
<accession>K6WKK9</accession>
<dbReference type="AlphaFoldDB" id="K6WKK9"/>
<gene>
    <name evidence="1" type="ORF">KILIM_004_00920</name>
</gene>
<reference evidence="1 2" key="1">
    <citation type="submission" date="2012-08" db="EMBL/GenBank/DDBJ databases">
        <title>Whole genome shotgun sequence of Kineosphaera limosa NBRC 100340.</title>
        <authorList>
            <person name="Yoshida I."/>
            <person name="Isaki S."/>
            <person name="Hosoyama A."/>
            <person name="Tsuchikane K."/>
            <person name="Katsumata H."/>
            <person name="Ando Y."/>
            <person name="Ohji S."/>
            <person name="Hamada M."/>
            <person name="Tamura T."/>
            <person name="Yamazoe A."/>
            <person name="Yamazaki S."/>
            <person name="Fujita N."/>
        </authorList>
    </citation>
    <scope>NUCLEOTIDE SEQUENCE [LARGE SCALE GENOMIC DNA]</scope>
    <source>
        <strain evidence="1 2">NBRC 100340</strain>
    </source>
</reference>
<keyword evidence="2" id="KW-1185">Reference proteome</keyword>
<dbReference type="EMBL" id="BAHD01000004">
    <property type="protein sequence ID" value="GAB94301.1"/>
    <property type="molecule type" value="Genomic_DNA"/>
</dbReference>